<dbReference type="PANTHER" id="PTHR42852">
    <property type="entry name" value="THIOL:DISULFIDE INTERCHANGE PROTEIN DSBE"/>
    <property type="match status" value="1"/>
</dbReference>
<gene>
    <name evidence="6" type="ORF">ASU33_12165</name>
</gene>
<dbReference type="InterPro" id="IPR025380">
    <property type="entry name" value="DUF4369"/>
</dbReference>
<dbReference type="InterPro" id="IPR000866">
    <property type="entry name" value="AhpC/TSA"/>
</dbReference>
<evidence type="ECO:0000313" key="6">
    <source>
        <dbReference type="EMBL" id="KUG08871.1"/>
    </source>
</evidence>
<dbReference type="CDD" id="cd02966">
    <property type="entry name" value="TlpA_like_family"/>
    <property type="match status" value="1"/>
</dbReference>
<dbReference type="InterPro" id="IPR017937">
    <property type="entry name" value="Thioredoxin_CS"/>
</dbReference>
<dbReference type="PROSITE" id="PS00194">
    <property type="entry name" value="THIOREDOXIN_1"/>
    <property type="match status" value="1"/>
</dbReference>
<evidence type="ECO:0000256" key="2">
    <source>
        <dbReference type="ARBA" id="ARBA00022748"/>
    </source>
</evidence>
<accession>A0A9X0HMS8</accession>
<dbReference type="AlphaFoldDB" id="A0A9X0HMS8"/>
<sequence>MHSLILVTSLLSLTTACNDASSSNTAAGNAGFVVTGQLRNAPAGTPLYLAELAEGQFVSRDTVKTDSQGRFTIKGSTSEPAIYQIKLNEENNVLVALDNQTKLQLTGDASKLATTYTVKGSKDSEVWQQMSRAMTRHGNYMGSIMRRYQANAQAGRQDSMQLLEQRFYVAKAKSTAELKGIIKKNPTSVVSAFVLGEPQLFNADENFGFADSVATQLTKAQPNSRYTQALVQKLEPLRKTAIGTVAPDIQLPTPDGKSVALSSLRGKYVLLDFWASWCGPCRQENPNVVRTFDKYKSKNFTVFGVSLDQDKNKWVKAIDNDKLAWTHVSDLKGWQSAAGQAYGIQSIPMNFLLDPQGKIIAKNLRGPALDEKLAQLIK</sequence>
<dbReference type="GO" id="GO:0017004">
    <property type="term" value="P:cytochrome complex assembly"/>
    <property type="evidence" value="ECO:0007669"/>
    <property type="project" value="UniProtKB-KW"/>
</dbReference>
<evidence type="ECO:0000256" key="1">
    <source>
        <dbReference type="ARBA" id="ARBA00004196"/>
    </source>
</evidence>
<reference evidence="6 7" key="1">
    <citation type="submission" date="2015-11" db="EMBL/GenBank/DDBJ databases">
        <title>Solirubrum puertoriconensis gen. nov. an environmental bacteria isolated in Puerto Rico.</title>
        <authorList>
            <person name="Cuebas-Irizarry M.F."/>
            <person name="Montalvo-Rodriguez R."/>
        </authorList>
    </citation>
    <scope>NUCLEOTIDE SEQUENCE [LARGE SCALE GENOMIC DNA]</scope>
    <source>
        <strain evidence="6 7">MC1A</strain>
    </source>
</reference>
<dbReference type="GO" id="GO:0016209">
    <property type="term" value="F:antioxidant activity"/>
    <property type="evidence" value="ECO:0007669"/>
    <property type="project" value="InterPro"/>
</dbReference>
<comment type="caution">
    <text evidence="6">The sequence shown here is derived from an EMBL/GenBank/DDBJ whole genome shotgun (WGS) entry which is preliminary data.</text>
</comment>
<dbReference type="OrthoDB" id="6399635at2"/>
<dbReference type="RefSeq" id="WP_059070676.1">
    <property type="nucleotide sequence ID" value="NZ_LNAL01000006.1"/>
</dbReference>
<dbReference type="GO" id="GO:0016491">
    <property type="term" value="F:oxidoreductase activity"/>
    <property type="evidence" value="ECO:0007669"/>
    <property type="project" value="InterPro"/>
</dbReference>
<dbReference type="SUPFAM" id="SSF52833">
    <property type="entry name" value="Thioredoxin-like"/>
    <property type="match status" value="1"/>
</dbReference>
<evidence type="ECO:0000256" key="4">
    <source>
        <dbReference type="ARBA" id="ARBA00023284"/>
    </source>
</evidence>
<dbReference type="InterPro" id="IPR036249">
    <property type="entry name" value="Thioredoxin-like_sf"/>
</dbReference>
<keyword evidence="7" id="KW-1185">Reference proteome</keyword>
<dbReference type="Pfam" id="PF14289">
    <property type="entry name" value="DUF4369"/>
    <property type="match status" value="1"/>
</dbReference>
<dbReference type="Gene3D" id="3.40.30.10">
    <property type="entry name" value="Glutaredoxin"/>
    <property type="match status" value="1"/>
</dbReference>
<evidence type="ECO:0000256" key="3">
    <source>
        <dbReference type="ARBA" id="ARBA00023157"/>
    </source>
</evidence>
<keyword evidence="2" id="KW-0201">Cytochrome c-type biogenesis</keyword>
<dbReference type="Pfam" id="PF00578">
    <property type="entry name" value="AhpC-TSA"/>
    <property type="match status" value="1"/>
</dbReference>
<protein>
    <recommendedName>
        <fullName evidence="5">Thioredoxin domain-containing protein</fullName>
    </recommendedName>
</protein>
<evidence type="ECO:0000313" key="7">
    <source>
        <dbReference type="Proteomes" id="UP000054223"/>
    </source>
</evidence>
<dbReference type="InterPro" id="IPR050553">
    <property type="entry name" value="Thioredoxin_ResA/DsbE_sf"/>
</dbReference>
<name>A0A9X0HMS8_SOLP1</name>
<dbReference type="InterPro" id="IPR013766">
    <property type="entry name" value="Thioredoxin_domain"/>
</dbReference>
<feature type="domain" description="Thioredoxin" evidence="5">
    <location>
        <begin position="240"/>
        <end position="378"/>
    </location>
</feature>
<keyword evidence="3" id="KW-1015">Disulfide bond</keyword>
<dbReference type="PANTHER" id="PTHR42852:SF6">
    <property type="entry name" value="THIOL:DISULFIDE INTERCHANGE PROTEIN DSBE"/>
    <property type="match status" value="1"/>
</dbReference>
<dbReference type="EMBL" id="LNAL01000006">
    <property type="protein sequence ID" value="KUG08871.1"/>
    <property type="molecule type" value="Genomic_DNA"/>
</dbReference>
<evidence type="ECO:0000259" key="5">
    <source>
        <dbReference type="PROSITE" id="PS51352"/>
    </source>
</evidence>
<comment type="subcellular location">
    <subcellularLocation>
        <location evidence="1">Cell envelope</location>
    </subcellularLocation>
</comment>
<dbReference type="PROSITE" id="PS51352">
    <property type="entry name" value="THIOREDOXIN_2"/>
    <property type="match status" value="1"/>
</dbReference>
<dbReference type="GO" id="GO:0030313">
    <property type="term" value="C:cell envelope"/>
    <property type="evidence" value="ECO:0007669"/>
    <property type="project" value="UniProtKB-SubCell"/>
</dbReference>
<keyword evidence="4" id="KW-0676">Redox-active center</keyword>
<dbReference type="Proteomes" id="UP000054223">
    <property type="component" value="Unassembled WGS sequence"/>
</dbReference>
<organism evidence="6 7">
    <name type="scientific">Solirubrum puertoriconensis</name>
    <dbReference type="NCBI Taxonomy" id="1751427"/>
    <lineage>
        <taxon>Bacteria</taxon>
        <taxon>Pseudomonadati</taxon>
        <taxon>Bacteroidota</taxon>
        <taxon>Cytophagia</taxon>
        <taxon>Cytophagales</taxon>
    </lineage>
</organism>
<proteinExistence type="predicted"/>